<dbReference type="Proteomes" id="UP000002297">
    <property type="component" value="Chromosome"/>
</dbReference>
<evidence type="ECO:0000313" key="4">
    <source>
        <dbReference type="EMBL" id="EAP87472.1"/>
    </source>
</evidence>
<dbReference type="EMBL" id="CP002046">
    <property type="protein sequence ID" value="EAP87472.1"/>
    <property type="molecule type" value="Genomic_DNA"/>
</dbReference>
<evidence type="ECO:0000259" key="3">
    <source>
        <dbReference type="PROSITE" id="PS50234"/>
    </source>
</evidence>
<keyword evidence="5" id="KW-1185">Reference proteome</keyword>
<dbReference type="PROSITE" id="PS50234">
    <property type="entry name" value="VWFA"/>
    <property type="match status" value="1"/>
</dbReference>
<dbReference type="STRING" id="216432.CA2559_01915"/>
<feature type="chain" id="PRO_5002660231" description="VWFA domain-containing protein" evidence="2">
    <location>
        <begin position="22"/>
        <end position="390"/>
    </location>
</feature>
<feature type="coiled-coil region" evidence="1">
    <location>
        <begin position="333"/>
        <end position="360"/>
    </location>
</feature>
<keyword evidence="2" id="KW-0732">Signal</keyword>
<keyword evidence="1" id="KW-0175">Coiled coil</keyword>
<dbReference type="KEGG" id="cat:CA2559_01915"/>
<name>A3U5F5_CROAH</name>
<dbReference type="PROSITE" id="PS51257">
    <property type="entry name" value="PROKAR_LIPOPROTEIN"/>
    <property type="match status" value="1"/>
</dbReference>
<dbReference type="Gene3D" id="3.40.50.410">
    <property type="entry name" value="von Willebrand factor, type A domain"/>
    <property type="match status" value="1"/>
</dbReference>
<sequence>MKINALPIIVSCLSLIGCVNANSKPETLLADAPEVTHQLHTPATNETPKIQVALLLDTSNSMDGLIDQARAQLWDIVNELSLAKCYGKAPTLSIALYEYGNSNLSKYDGYTRKILEFTQDLDDVSKALFSLTTNGGNEYCGTVVQTAVNNLEWENEDETLKLIFIAGNEPYTQGQINYVDASQNAKEHDITVNTMFCGSYNHGVSSYWRDGALLTGGDYMAIDHNKAIVHVASPYDDAILKLNTKLNNTYIPYGAKGLEKAEVQISQDDNAMSYNESSAIKRAVSKSSHLYTNKSWDLVDAVNENEVTLSKLNTAQLPKALAGKSTAEIEAYIVLKTKERKQLQEKIQQLNTKRKNYIAKETTTLNKANNLQSAMLAAIKKQAEAKHFYW</sequence>
<dbReference type="SMART" id="SM00327">
    <property type="entry name" value="VWA"/>
    <property type="match status" value="1"/>
</dbReference>
<dbReference type="InterPro" id="IPR036465">
    <property type="entry name" value="vWFA_dom_sf"/>
</dbReference>
<dbReference type="HOGENOM" id="CLU_040423_0_0_10"/>
<dbReference type="InterPro" id="IPR002035">
    <property type="entry name" value="VWF_A"/>
</dbReference>
<evidence type="ECO:0000256" key="2">
    <source>
        <dbReference type="SAM" id="SignalP"/>
    </source>
</evidence>
<dbReference type="OrthoDB" id="5827268at2"/>
<reference evidence="4 5" key="1">
    <citation type="journal article" date="2010" name="J. Bacteriol.">
        <title>The complete genome sequence of Croceibacter atlanticus HTCC2559T.</title>
        <authorList>
            <person name="Oh H.M."/>
            <person name="Kang I."/>
            <person name="Ferriera S."/>
            <person name="Giovannoni S.J."/>
            <person name="Cho J.C."/>
        </authorList>
    </citation>
    <scope>NUCLEOTIDE SEQUENCE [LARGE SCALE GENOMIC DNA]</scope>
    <source>
        <strain evidence="5">ATCC BAA-628 / HTCC2559 / KCTC 12090</strain>
    </source>
</reference>
<feature type="signal peptide" evidence="2">
    <location>
        <begin position="1"/>
        <end position="21"/>
    </location>
</feature>
<protein>
    <recommendedName>
        <fullName evidence="3">VWFA domain-containing protein</fullName>
    </recommendedName>
</protein>
<dbReference type="SUPFAM" id="SSF53300">
    <property type="entry name" value="vWA-like"/>
    <property type="match status" value="1"/>
</dbReference>
<dbReference type="eggNOG" id="COG2304">
    <property type="taxonomic scope" value="Bacteria"/>
</dbReference>
<gene>
    <name evidence="4" type="ordered locus">CA2559_01915</name>
</gene>
<accession>A3U5F5</accession>
<proteinExistence type="predicted"/>
<evidence type="ECO:0000313" key="5">
    <source>
        <dbReference type="Proteomes" id="UP000002297"/>
    </source>
</evidence>
<feature type="domain" description="VWFA" evidence="3">
    <location>
        <begin position="51"/>
        <end position="195"/>
    </location>
</feature>
<evidence type="ECO:0000256" key="1">
    <source>
        <dbReference type="SAM" id="Coils"/>
    </source>
</evidence>
<dbReference type="AlphaFoldDB" id="A3U5F5"/>
<organism evidence="4 5">
    <name type="scientific">Croceibacter atlanticus (strain ATCC BAA-628 / JCM 21780 / CIP 108009 / IAM 15332 / KCTC 12090 / HTCC2559)</name>
    <dbReference type="NCBI Taxonomy" id="216432"/>
    <lineage>
        <taxon>Bacteria</taxon>
        <taxon>Pseudomonadati</taxon>
        <taxon>Bacteroidota</taxon>
        <taxon>Flavobacteriia</taxon>
        <taxon>Flavobacteriales</taxon>
        <taxon>Flavobacteriaceae</taxon>
        <taxon>Croceibacter</taxon>
    </lineage>
</organism>
<dbReference type="Pfam" id="PF00092">
    <property type="entry name" value="VWA"/>
    <property type="match status" value="1"/>
</dbReference>